<evidence type="ECO:0000313" key="2">
    <source>
        <dbReference type="EMBL" id="OGB73312.1"/>
    </source>
</evidence>
<evidence type="ECO:0000256" key="1">
    <source>
        <dbReference type="SAM" id="Phobius"/>
    </source>
</evidence>
<name>A0A1F4NQY9_UNCK3</name>
<comment type="caution">
    <text evidence="2">The sequence shown here is derived from an EMBL/GenBank/DDBJ whole genome shotgun (WGS) entry which is preliminary data.</text>
</comment>
<dbReference type="EMBL" id="METD01000001">
    <property type="protein sequence ID" value="OGB73312.1"/>
    <property type="molecule type" value="Genomic_DNA"/>
</dbReference>
<evidence type="ECO:0008006" key="4">
    <source>
        <dbReference type="Google" id="ProtNLM"/>
    </source>
</evidence>
<keyword evidence="1" id="KW-0472">Membrane</keyword>
<dbReference type="Proteomes" id="UP000178085">
    <property type="component" value="Unassembled WGS sequence"/>
</dbReference>
<dbReference type="AlphaFoldDB" id="A0A1F4NQY9"/>
<evidence type="ECO:0000313" key="3">
    <source>
        <dbReference type="Proteomes" id="UP000178085"/>
    </source>
</evidence>
<organism evidence="2 3">
    <name type="scientific">candidate division Kazan bacterium RIFCSPLOWO2_01_FULL_45_19</name>
    <dbReference type="NCBI Taxonomy" id="1798538"/>
    <lineage>
        <taxon>Bacteria</taxon>
        <taxon>Bacteria division Kazan-3B-28</taxon>
    </lineage>
</organism>
<gene>
    <name evidence="2" type="ORF">A3K51_00315</name>
</gene>
<keyword evidence="1" id="KW-0812">Transmembrane</keyword>
<feature type="transmembrane region" description="Helical" evidence="1">
    <location>
        <begin position="6"/>
        <end position="23"/>
    </location>
</feature>
<sequence length="137" mass="15733">MIYGWIIFIVTLVGGGLLLYAISKKRTLSDADKAKIQRTWINLELLIEGDNESEWVKAIFEADKLLNYVLQQRQVAGSNLGERLRNSRSLFGNVDVAWQAHKVRNELAHNIDTRLTRLQVERTIDNFRRALKQLGAL</sequence>
<accession>A0A1F4NQY9</accession>
<reference evidence="2 3" key="1">
    <citation type="journal article" date="2016" name="Nat. Commun.">
        <title>Thousands of microbial genomes shed light on interconnected biogeochemical processes in an aquifer system.</title>
        <authorList>
            <person name="Anantharaman K."/>
            <person name="Brown C.T."/>
            <person name="Hug L.A."/>
            <person name="Sharon I."/>
            <person name="Castelle C.J."/>
            <person name="Probst A.J."/>
            <person name="Thomas B.C."/>
            <person name="Singh A."/>
            <person name="Wilkins M.J."/>
            <person name="Karaoz U."/>
            <person name="Brodie E.L."/>
            <person name="Williams K.H."/>
            <person name="Hubbard S.S."/>
            <person name="Banfield J.F."/>
        </authorList>
    </citation>
    <scope>NUCLEOTIDE SEQUENCE [LARGE SCALE GENOMIC DNA]</scope>
</reference>
<proteinExistence type="predicted"/>
<keyword evidence="1" id="KW-1133">Transmembrane helix</keyword>
<protein>
    <recommendedName>
        <fullName evidence="4">DUF4145 domain-containing protein</fullName>
    </recommendedName>
</protein>